<evidence type="ECO:0000313" key="2">
    <source>
        <dbReference type="EMBL" id="GLI44339.1"/>
    </source>
</evidence>
<evidence type="ECO:0000313" key="3">
    <source>
        <dbReference type="Proteomes" id="UP001144313"/>
    </source>
</evidence>
<feature type="region of interest" description="Disordered" evidence="1">
    <location>
        <begin position="1"/>
        <end position="20"/>
    </location>
</feature>
<sequence>MTFATDAASPEYGPKPAAGHFSASGFAGVVMFAHSAGKPNRPDLDNKPTTRRYNAGTGPLAAEVGTPGRPRLIRKEEAEHGV</sequence>
<gene>
    <name evidence="2" type="ORF">GALLR39Z86_41890</name>
</gene>
<feature type="region of interest" description="Disordered" evidence="1">
    <location>
        <begin position="35"/>
        <end position="82"/>
    </location>
</feature>
<comment type="caution">
    <text evidence="2">The sequence shown here is derived from an EMBL/GenBank/DDBJ whole genome shotgun (WGS) entry which is preliminary data.</text>
</comment>
<name>A0A9W6LIV6_9ACTN</name>
<evidence type="ECO:0000256" key="1">
    <source>
        <dbReference type="SAM" id="MobiDB-lite"/>
    </source>
</evidence>
<proteinExistence type="predicted"/>
<accession>A0A9W6LIV6</accession>
<dbReference type="EMBL" id="BSDT01000001">
    <property type="protein sequence ID" value="GLI44339.1"/>
    <property type="molecule type" value="Genomic_DNA"/>
</dbReference>
<dbReference type="AlphaFoldDB" id="A0A9W6LIV6"/>
<feature type="compositionally biased region" description="Basic and acidic residues" evidence="1">
    <location>
        <begin position="73"/>
        <end position="82"/>
    </location>
</feature>
<reference evidence="2" key="1">
    <citation type="submission" date="2022-12" db="EMBL/GenBank/DDBJ databases">
        <title>Reference genome sequencing for broad-spectrum identification of bacterial and archaeal isolates by mass spectrometry.</title>
        <authorList>
            <person name="Sekiguchi Y."/>
            <person name="Tourlousse D.M."/>
        </authorList>
    </citation>
    <scope>NUCLEOTIDE SEQUENCE</scope>
    <source>
        <strain evidence="2">LLR39Z86</strain>
    </source>
</reference>
<organism evidence="2 3">
    <name type="scientific">Glycomyces algeriensis</name>
    <dbReference type="NCBI Taxonomy" id="256037"/>
    <lineage>
        <taxon>Bacteria</taxon>
        <taxon>Bacillati</taxon>
        <taxon>Actinomycetota</taxon>
        <taxon>Actinomycetes</taxon>
        <taxon>Glycomycetales</taxon>
        <taxon>Glycomycetaceae</taxon>
        <taxon>Glycomyces</taxon>
    </lineage>
</organism>
<dbReference type="Proteomes" id="UP001144313">
    <property type="component" value="Unassembled WGS sequence"/>
</dbReference>
<keyword evidence="3" id="KW-1185">Reference proteome</keyword>
<protein>
    <submittedName>
        <fullName evidence="2">Uncharacterized protein</fullName>
    </submittedName>
</protein>